<name>M5E080_9FIRM</name>
<evidence type="ECO:0000256" key="13">
    <source>
        <dbReference type="ARBA" id="ARBA00029437"/>
    </source>
</evidence>
<evidence type="ECO:0000256" key="3">
    <source>
        <dbReference type="ARBA" id="ARBA00022605"/>
    </source>
</evidence>
<evidence type="ECO:0000259" key="18">
    <source>
        <dbReference type="Pfam" id="PF24877"/>
    </source>
</evidence>
<keyword evidence="4" id="KW-0001">2Fe-2S</keyword>
<evidence type="ECO:0000313" key="19">
    <source>
        <dbReference type="EMBL" id="CCU78944.1"/>
    </source>
</evidence>
<evidence type="ECO:0000313" key="20">
    <source>
        <dbReference type="Proteomes" id="UP000012063"/>
    </source>
</evidence>
<keyword evidence="20" id="KW-1185">Reference proteome</keyword>
<keyword evidence="8" id="KW-0411">Iron-sulfur</keyword>
<dbReference type="RefSeq" id="WP_005488356.1">
    <property type="nucleotide sequence ID" value="NZ_CAUI01000010.1"/>
</dbReference>
<dbReference type="InterPro" id="IPR020558">
    <property type="entry name" value="DiOHA_6PGluconate_deHydtase_CS"/>
</dbReference>
<evidence type="ECO:0000256" key="10">
    <source>
        <dbReference type="ARBA" id="ARBA00023304"/>
    </source>
</evidence>
<dbReference type="EC" id="4.2.1.9" evidence="14 16"/>
<feature type="domain" description="Dihydroxy-acid/6-phosphogluconate dehydratase N-terminal" evidence="17">
    <location>
        <begin position="34"/>
        <end position="347"/>
    </location>
</feature>
<dbReference type="InterPro" id="IPR042096">
    <property type="entry name" value="Dihydro-acid_dehy_C"/>
</dbReference>
<accession>M5E080</accession>
<evidence type="ECO:0000256" key="2">
    <source>
        <dbReference type="ARBA" id="ARBA00006486"/>
    </source>
</evidence>
<keyword evidence="9 19" id="KW-0456">Lyase</keyword>
<dbReference type="SUPFAM" id="SSF143975">
    <property type="entry name" value="IlvD/EDD N-terminal domain-like"/>
    <property type="match status" value="1"/>
</dbReference>
<reference evidence="20" key="1">
    <citation type="journal article" date="2013" name="Genome Announc.">
        <title>Genome Sequence of Halanaerobium saccharolyticum subsp. saccharolyticum Strain DSM 6643T, a Halophilic Hydrogen-Producing Bacterium.</title>
        <authorList>
            <person name="Kivisto A."/>
            <person name="Larjo A."/>
            <person name="Ciranna A."/>
            <person name="Santala V."/>
            <person name="Roos C."/>
            <person name="Karp M."/>
        </authorList>
    </citation>
    <scope>NUCLEOTIDE SEQUENCE [LARGE SCALE GENOMIC DNA]</scope>
    <source>
        <strain evidence="20">DSM 6643</strain>
    </source>
</reference>
<proteinExistence type="inferred from homology"/>
<dbReference type="Proteomes" id="UP000012063">
    <property type="component" value="Unassembled WGS sequence"/>
</dbReference>
<evidence type="ECO:0000256" key="14">
    <source>
        <dbReference type="ARBA" id="ARBA00029490"/>
    </source>
</evidence>
<evidence type="ECO:0000256" key="7">
    <source>
        <dbReference type="ARBA" id="ARBA00023004"/>
    </source>
</evidence>
<dbReference type="PROSITE" id="PS00887">
    <property type="entry name" value="ILVD_EDD_2"/>
    <property type="match status" value="1"/>
</dbReference>
<dbReference type="InterPro" id="IPR000581">
    <property type="entry name" value="ILV_EDD_N"/>
</dbReference>
<evidence type="ECO:0000256" key="6">
    <source>
        <dbReference type="ARBA" id="ARBA00022842"/>
    </source>
</evidence>
<dbReference type="GO" id="GO:0051537">
    <property type="term" value="F:2 iron, 2 sulfur cluster binding"/>
    <property type="evidence" value="ECO:0007669"/>
    <property type="project" value="UniProtKB-KW"/>
</dbReference>
<dbReference type="NCBIfam" id="NF002068">
    <property type="entry name" value="PRK00911.1"/>
    <property type="match status" value="1"/>
</dbReference>
<evidence type="ECO:0000256" key="1">
    <source>
        <dbReference type="ARBA" id="ARBA00001946"/>
    </source>
</evidence>
<evidence type="ECO:0000259" key="17">
    <source>
        <dbReference type="Pfam" id="PF00920"/>
    </source>
</evidence>
<dbReference type="GO" id="GO:0004160">
    <property type="term" value="F:dihydroxy-acid dehydratase activity"/>
    <property type="evidence" value="ECO:0007669"/>
    <property type="project" value="UniProtKB-UniRule"/>
</dbReference>
<dbReference type="PANTHER" id="PTHR43661:SF3">
    <property type="entry name" value="D-XYLONATE DEHYDRATASE YAGF-RELATED"/>
    <property type="match status" value="1"/>
</dbReference>
<dbReference type="UniPathway" id="UPA00047">
    <property type="reaction ID" value="UER00057"/>
</dbReference>
<comment type="caution">
    <text evidence="19">The sequence shown here is derived from an EMBL/GenBank/DDBJ whole genome shotgun (WGS) entry which is preliminary data.</text>
</comment>
<evidence type="ECO:0000256" key="8">
    <source>
        <dbReference type="ARBA" id="ARBA00023014"/>
    </source>
</evidence>
<feature type="domain" description="Dihydroxy-acid/6-phosphogluconate dehydratase C-terminal" evidence="18">
    <location>
        <begin position="358"/>
        <end position="550"/>
    </location>
</feature>
<keyword evidence="6" id="KW-0460">Magnesium</keyword>
<dbReference type="eggNOG" id="COG0129">
    <property type="taxonomic scope" value="Bacteria"/>
</dbReference>
<sequence length="557" mass="60417">MEELRSQKHMEGLTGAYARAMYRTMGYTDEDLKKPQIAIVNSFSESNPAHYHLRDLAKYVREGIYGAGGMPVEFNTIAPCDAVAQGKGMHYILPSRDIIAASIELMVQASQYDGLVMLCSCDKIVPGMLMAAARLDLPTAFLTGGVMLSREIAGEEFVTCDIKEAMGRVNSGEITEEEFYEIESNTCATVGTCSMMGTAMTMSTFVEALGLSIPGSSTMLAVDSQRMHKAKETGKLAVDLVKNNITTREMINEDTIKNLVRYLMAVGGSTNAILHLQAIASEFGYELPLKLFDEYSQTTPLLAKFKPASKFNMSDYHKAGGVYGVLKALSPQLYTNFLTITGEKMSDLLEKVEFTPNEVIKSLENPLAEKGGLAVLQGNLAPKGSIVKESGVDEEMLVHSGPAVIANSEEEVKELLLSGKVKPGDVLVIRYEGPAGGPGMRELSLPAAILVGMGLGKSVAMITDARYSGATRGPCIGHVSPEAAVGGNIAFIKDGDIIEINIPERKLELKVSEEELQKRRKNWKKVPMKVAGNSFLRTYAKMVSDAGEGAVFKYREK</sequence>
<comment type="catalytic activity">
    <reaction evidence="11">
        <text>(2R)-2,3-dihydroxy-3-methylbutanoate = 3-methyl-2-oxobutanoate + H2O</text>
        <dbReference type="Rhea" id="RHEA:24809"/>
        <dbReference type="ChEBI" id="CHEBI:11851"/>
        <dbReference type="ChEBI" id="CHEBI:15377"/>
        <dbReference type="ChEBI" id="CHEBI:49072"/>
        <dbReference type="EC" id="4.2.1.9"/>
    </reaction>
    <physiologicalReaction direction="left-to-right" evidence="11">
        <dbReference type="Rhea" id="RHEA:24810"/>
    </physiologicalReaction>
</comment>
<dbReference type="SUPFAM" id="SSF52016">
    <property type="entry name" value="LeuD/IlvD-like"/>
    <property type="match status" value="1"/>
</dbReference>
<dbReference type="InParanoid" id="M5E080"/>
<evidence type="ECO:0000256" key="16">
    <source>
        <dbReference type="NCBIfam" id="TIGR00110"/>
    </source>
</evidence>
<keyword evidence="10" id="KW-0100">Branched-chain amino acid biosynthesis</keyword>
<evidence type="ECO:0000256" key="9">
    <source>
        <dbReference type="ARBA" id="ARBA00023239"/>
    </source>
</evidence>
<comment type="pathway">
    <text evidence="13">Amino-acid biosynthesis; L-isoleucine biosynthesis; L-isoleucine from 2-oxobutanoate: step 3/4.</text>
</comment>
<dbReference type="GO" id="GO:0009097">
    <property type="term" value="P:isoleucine biosynthetic process"/>
    <property type="evidence" value="ECO:0007669"/>
    <property type="project" value="UniProtKB-UniPathway"/>
</dbReference>
<comment type="cofactor">
    <cofactor evidence="15">
        <name>[2Fe-2S] cluster</name>
        <dbReference type="ChEBI" id="CHEBI:190135"/>
    </cofactor>
</comment>
<comment type="cofactor">
    <cofactor evidence="1">
        <name>Mg(2+)</name>
        <dbReference type="ChEBI" id="CHEBI:18420"/>
    </cofactor>
</comment>
<dbReference type="Pfam" id="PF00920">
    <property type="entry name" value="ILVD_EDD_N"/>
    <property type="match status" value="1"/>
</dbReference>
<dbReference type="Pfam" id="PF24877">
    <property type="entry name" value="ILV_EDD_C"/>
    <property type="match status" value="1"/>
</dbReference>
<keyword evidence="3" id="KW-0028">Amino-acid biosynthesis</keyword>
<comment type="pathway">
    <text evidence="12">Amino-acid biosynthesis; L-valine biosynthesis; L-valine from pyruvate: step 3/4.</text>
</comment>
<evidence type="ECO:0000256" key="5">
    <source>
        <dbReference type="ARBA" id="ARBA00022723"/>
    </source>
</evidence>
<organism evidence="19 20">
    <name type="scientific">Halanaerobium saccharolyticum subsp. saccharolyticum DSM 6643</name>
    <dbReference type="NCBI Taxonomy" id="1293054"/>
    <lineage>
        <taxon>Bacteria</taxon>
        <taxon>Bacillati</taxon>
        <taxon>Bacillota</taxon>
        <taxon>Clostridia</taxon>
        <taxon>Halanaerobiales</taxon>
        <taxon>Halanaerobiaceae</taxon>
        <taxon>Halanaerobium</taxon>
    </lineage>
</organism>
<keyword evidence="7" id="KW-0408">Iron</keyword>
<dbReference type="Gene3D" id="3.50.30.80">
    <property type="entry name" value="IlvD/EDD C-terminal domain-like"/>
    <property type="match status" value="1"/>
</dbReference>
<dbReference type="GO" id="GO:0005829">
    <property type="term" value="C:cytosol"/>
    <property type="evidence" value="ECO:0007669"/>
    <property type="project" value="TreeGrafter"/>
</dbReference>
<evidence type="ECO:0000256" key="12">
    <source>
        <dbReference type="ARBA" id="ARBA00029436"/>
    </source>
</evidence>
<dbReference type="GO" id="GO:0009099">
    <property type="term" value="P:L-valine biosynthetic process"/>
    <property type="evidence" value="ECO:0007669"/>
    <property type="project" value="UniProtKB-UniPathway"/>
</dbReference>
<dbReference type="InterPro" id="IPR056740">
    <property type="entry name" value="ILV_EDD_C"/>
</dbReference>
<dbReference type="AlphaFoldDB" id="M5E080"/>
<dbReference type="InterPro" id="IPR037237">
    <property type="entry name" value="IlvD/EDD_N"/>
</dbReference>
<evidence type="ECO:0000256" key="15">
    <source>
        <dbReference type="ARBA" id="ARBA00034078"/>
    </source>
</evidence>
<dbReference type="PROSITE" id="PS00886">
    <property type="entry name" value="ILVD_EDD_1"/>
    <property type="match status" value="1"/>
</dbReference>
<dbReference type="InterPro" id="IPR004404">
    <property type="entry name" value="DihydroxyA_deHydtase"/>
</dbReference>
<dbReference type="GO" id="GO:0046872">
    <property type="term" value="F:metal ion binding"/>
    <property type="evidence" value="ECO:0007669"/>
    <property type="project" value="UniProtKB-KW"/>
</dbReference>
<dbReference type="STRING" id="1293054.HSACCH_01009"/>
<keyword evidence="5" id="KW-0479">Metal-binding</keyword>
<dbReference type="NCBIfam" id="TIGR00110">
    <property type="entry name" value="ilvD"/>
    <property type="match status" value="1"/>
</dbReference>
<gene>
    <name evidence="19" type="ORF">HSACCH_01009</name>
</gene>
<dbReference type="FunFam" id="3.50.30.80:FF:000001">
    <property type="entry name" value="Dihydroxy-acid dehydratase"/>
    <property type="match status" value="1"/>
</dbReference>
<evidence type="ECO:0000256" key="4">
    <source>
        <dbReference type="ARBA" id="ARBA00022714"/>
    </source>
</evidence>
<protein>
    <recommendedName>
        <fullName evidence="14 16">Dihydroxy-acid dehydratase</fullName>
        <ecNumber evidence="14 16">4.2.1.9</ecNumber>
    </recommendedName>
</protein>
<dbReference type="UniPathway" id="UPA00049">
    <property type="reaction ID" value="UER00061"/>
</dbReference>
<evidence type="ECO:0000256" key="11">
    <source>
        <dbReference type="ARBA" id="ARBA00029304"/>
    </source>
</evidence>
<dbReference type="PANTHER" id="PTHR43661">
    <property type="entry name" value="D-XYLONATE DEHYDRATASE"/>
    <property type="match status" value="1"/>
</dbReference>
<dbReference type="EMBL" id="CAUI01000010">
    <property type="protein sequence ID" value="CCU78944.1"/>
    <property type="molecule type" value="Genomic_DNA"/>
</dbReference>
<comment type="similarity">
    <text evidence="2">Belongs to the IlvD/Edd family.</text>
</comment>